<feature type="compositionally biased region" description="Low complexity" evidence="1">
    <location>
        <begin position="70"/>
        <end position="82"/>
    </location>
</feature>
<comment type="caution">
    <text evidence="4">The sequence shown here is derived from an EMBL/GenBank/DDBJ whole genome shotgun (WGS) entry which is preliminary data.</text>
</comment>
<feature type="compositionally biased region" description="Basic residues" evidence="1">
    <location>
        <begin position="95"/>
        <end position="114"/>
    </location>
</feature>
<feature type="transmembrane region" description="Helical" evidence="2">
    <location>
        <begin position="515"/>
        <end position="533"/>
    </location>
</feature>
<dbReference type="Gene3D" id="2.170.130.20">
    <property type="entry name" value="LCCL-like domain"/>
    <property type="match status" value="1"/>
</dbReference>
<name>A0A4U6XMW8_9PEZI</name>
<feature type="region of interest" description="Disordered" evidence="1">
    <location>
        <begin position="253"/>
        <end position="272"/>
    </location>
</feature>
<dbReference type="Pfam" id="PF03815">
    <property type="entry name" value="LCCL"/>
    <property type="match status" value="1"/>
</dbReference>
<keyword evidence="2" id="KW-0472">Membrane</keyword>
<feature type="transmembrane region" description="Helical" evidence="2">
    <location>
        <begin position="152"/>
        <end position="171"/>
    </location>
</feature>
<dbReference type="SUPFAM" id="SSF69848">
    <property type="entry name" value="LCCL domain"/>
    <property type="match status" value="1"/>
</dbReference>
<feature type="compositionally biased region" description="Polar residues" evidence="1">
    <location>
        <begin position="83"/>
        <end position="92"/>
    </location>
</feature>
<feature type="transmembrane region" description="Helical" evidence="2">
    <location>
        <begin position="363"/>
        <end position="392"/>
    </location>
</feature>
<keyword evidence="2" id="KW-0812">Transmembrane</keyword>
<keyword evidence="2" id="KW-1133">Transmembrane helix</keyword>
<dbReference type="PANTHER" id="PTHR31331">
    <property type="entry name" value="LCCL DOMAIN PROTEIN (AFU_ORTHOLOGUE AFUA_5G08630)"/>
    <property type="match status" value="1"/>
</dbReference>
<evidence type="ECO:0000256" key="1">
    <source>
        <dbReference type="SAM" id="MobiDB-lite"/>
    </source>
</evidence>
<dbReference type="EMBL" id="PJEX01000052">
    <property type="protein sequence ID" value="TKW57040.1"/>
    <property type="molecule type" value="Genomic_DNA"/>
</dbReference>
<dbReference type="PROSITE" id="PS50820">
    <property type="entry name" value="LCCL"/>
    <property type="match status" value="1"/>
</dbReference>
<dbReference type="InterPro" id="IPR036609">
    <property type="entry name" value="LCCL_sf"/>
</dbReference>
<dbReference type="Proteomes" id="UP000310108">
    <property type="component" value="Unassembled WGS sequence"/>
</dbReference>
<evidence type="ECO:0000313" key="5">
    <source>
        <dbReference type="Proteomes" id="UP000310108"/>
    </source>
</evidence>
<keyword evidence="5" id="KW-1185">Reference proteome</keyword>
<dbReference type="STRING" id="1306861.A0A4U6XMW8"/>
<evidence type="ECO:0000259" key="3">
    <source>
        <dbReference type="PROSITE" id="PS50820"/>
    </source>
</evidence>
<dbReference type="InterPro" id="IPR051957">
    <property type="entry name" value="CRISP-LCCL_domain"/>
</dbReference>
<accession>A0A4U6XMW8</accession>
<feature type="domain" description="LCCL" evidence="3">
    <location>
        <begin position="201"/>
        <end position="333"/>
    </location>
</feature>
<evidence type="ECO:0000313" key="4">
    <source>
        <dbReference type="EMBL" id="TKW57040.1"/>
    </source>
</evidence>
<dbReference type="SMART" id="SM00603">
    <property type="entry name" value="LCCL"/>
    <property type="match status" value="1"/>
</dbReference>
<feature type="transmembrane region" description="Helical" evidence="2">
    <location>
        <begin position="488"/>
        <end position="508"/>
    </location>
</feature>
<dbReference type="PANTHER" id="PTHR31331:SF8">
    <property type="entry name" value="LCCL DOMAIN PROTEIN (AFU_ORTHOLOGUE AFUA_5G02970)"/>
    <property type="match status" value="1"/>
</dbReference>
<organism evidence="4 5">
    <name type="scientific">Colletotrichum tanaceti</name>
    <dbReference type="NCBI Taxonomy" id="1306861"/>
    <lineage>
        <taxon>Eukaryota</taxon>
        <taxon>Fungi</taxon>
        <taxon>Dikarya</taxon>
        <taxon>Ascomycota</taxon>
        <taxon>Pezizomycotina</taxon>
        <taxon>Sordariomycetes</taxon>
        <taxon>Hypocreomycetidae</taxon>
        <taxon>Glomerellales</taxon>
        <taxon>Glomerellaceae</taxon>
        <taxon>Colletotrichum</taxon>
        <taxon>Colletotrichum destructivum species complex</taxon>
    </lineage>
</organism>
<sequence length="704" mass="76993">MGATGDGYPLRERPFKDSEDDDADDKYAPRRSIDEEAQFLTEEEDEDDDENDDDKDDHNDDNDAYELEESSYASSSTPSLLSQQKFPHTTTPQGGRRRRQRRQQQRQQRQRRHCLSGPQPPRTHVIRPVFAVVQSAPPRLLDLVAPTTRRKAVVAAVFLALWAVAFSVPLASSRALRDDRLGRDVLNLGCGDSLWRFKNGCGLDGVDCRPFANATFAFRCPANCMAHQLLNPYAVGPEEAVYRPLVVGGGGGGGGGGGNGSDSDAAAAHPDTHQGGIYRADSMICASAIHAGIVTDRSGGCGRLERVGRHERFNASTRNGVETVAFDSYFPSSFTLAAVAADDPSLRCPAASDPREALLPTSLFFTTLFSLFTTSPAWQLAVSFVGIFAHVSFASDPPPASRHAASVLPDRISMFAGRLLPAAFCAAVLYRLCVRRTLAGLAAQFEKTALWLGGFWFGALSNYTFGWMPIQRLTAHDIEQQPGAKPALALILVVLTFIMAQQVYFFWLEGRLPRFLALYALFLAAILAALSLPGLDLRVHHYIMAFLLLPGTSIQTRSSLFYQGMLLGLFVNGIARWGFDSVLQTPDDLREDGAFGSLLPEIAAPVVSSGSFEPSISFSWVLPTDAAAVGGFDGISALVNDVERFRYYLADGPPDDNVFIWMRKARMALPEYFRFAYIKDGVTLDYTKAGTWFANGTWAMAPSH</sequence>
<feature type="transmembrane region" description="Helical" evidence="2">
    <location>
        <begin position="412"/>
        <end position="430"/>
    </location>
</feature>
<reference evidence="4 5" key="1">
    <citation type="journal article" date="2019" name="PLoS ONE">
        <title>Comparative genome analysis indicates high evolutionary potential of pathogenicity genes in Colletotrichum tanaceti.</title>
        <authorList>
            <person name="Lelwala R.V."/>
            <person name="Korhonen P.K."/>
            <person name="Young N.D."/>
            <person name="Scott J.B."/>
            <person name="Ades P.A."/>
            <person name="Gasser R.B."/>
            <person name="Taylor P.W.J."/>
        </authorList>
    </citation>
    <scope>NUCLEOTIDE SEQUENCE [LARGE SCALE GENOMIC DNA]</scope>
    <source>
        <strain evidence="4">BRIP57314</strain>
    </source>
</reference>
<dbReference type="InterPro" id="IPR004043">
    <property type="entry name" value="LCCL"/>
</dbReference>
<gene>
    <name evidence="4" type="primary">YIL067C</name>
    <name evidence="4" type="ORF">CTA1_5249</name>
</gene>
<proteinExistence type="predicted"/>
<feature type="region of interest" description="Disordered" evidence="1">
    <location>
        <begin position="1"/>
        <end position="122"/>
    </location>
</feature>
<feature type="compositionally biased region" description="Basic and acidic residues" evidence="1">
    <location>
        <begin position="25"/>
        <end position="34"/>
    </location>
</feature>
<dbReference type="AlphaFoldDB" id="A0A4U6XMW8"/>
<evidence type="ECO:0000256" key="2">
    <source>
        <dbReference type="SAM" id="Phobius"/>
    </source>
</evidence>
<feature type="compositionally biased region" description="Acidic residues" evidence="1">
    <location>
        <begin position="35"/>
        <end position="69"/>
    </location>
</feature>
<protein>
    <recommendedName>
        <fullName evidence="3">LCCL domain-containing protein</fullName>
    </recommendedName>
</protein>
<feature type="transmembrane region" description="Helical" evidence="2">
    <location>
        <begin position="450"/>
        <end position="468"/>
    </location>
</feature>